<gene>
    <name evidence="2" type="ORF">V5R04_11370</name>
</gene>
<feature type="transmembrane region" description="Helical" evidence="1">
    <location>
        <begin position="188"/>
        <end position="208"/>
    </location>
</feature>
<proteinExistence type="predicted"/>
<reference evidence="2" key="1">
    <citation type="submission" date="2024-02" db="EMBL/GenBank/DDBJ databases">
        <title>Tomenella chthoni gen. nov. sp. nov., a member of the family Jonesiaceae isolated from bat guano.</title>
        <authorList>
            <person name="Miller S.L."/>
            <person name="King J."/>
            <person name="Sankaranarayanan K."/>
            <person name="Lawson P.A."/>
        </authorList>
    </citation>
    <scope>NUCLEOTIDE SEQUENCE</scope>
    <source>
        <strain evidence="2">BS-20</strain>
    </source>
</reference>
<name>A0AAU7DSB4_9MICO</name>
<keyword evidence="1" id="KW-0472">Membrane</keyword>
<accession>A0AAU7DSB4</accession>
<feature type="transmembrane region" description="Helical" evidence="1">
    <location>
        <begin position="136"/>
        <end position="156"/>
    </location>
</feature>
<dbReference type="AlphaFoldDB" id="A0AAU7DSB4"/>
<evidence type="ECO:0000313" key="2">
    <source>
        <dbReference type="EMBL" id="XBH20824.1"/>
    </source>
</evidence>
<protein>
    <submittedName>
        <fullName evidence="2">Uncharacterized protein</fullName>
    </submittedName>
</protein>
<feature type="transmembrane region" description="Helical" evidence="1">
    <location>
        <begin position="53"/>
        <end position="73"/>
    </location>
</feature>
<feature type="transmembrane region" description="Helical" evidence="1">
    <location>
        <begin position="161"/>
        <end position="182"/>
    </location>
</feature>
<evidence type="ECO:0000256" key="1">
    <source>
        <dbReference type="SAM" id="Phobius"/>
    </source>
</evidence>
<keyword evidence="1" id="KW-1133">Transmembrane helix</keyword>
<sequence>MNLTTRAVLTAAASAAVAIGAAIGEVPLVAVLGVLAVIFAVGWSSLMQLPSRGGSTLVVSLTAVGALACVALTQNEPWLRFLPVVLAFGVFLAFINEMLRPVPRTNLIDSLFGTVTGIVVTICGAGWLAAFRIEHGLAVVMISAAALAAASAAGALKGPRWLVVAATFALGTAAGVVTAHFLGATTLLTGLLQGALAGLVISALHALVHRLPELTNRRSAASMIVLPILALGVLVYVAGRLVF</sequence>
<feature type="transmembrane region" description="Helical" evidence="1">
    <location>
        <begin position="111"/>
        <end position="130"/>
    </location>
</feature>
<feature type="transmembrane region" description="Helical" evidence="1">
    <location>
        <begin position="220"/>
        <end position="239"/>
    </location>
</feature>
<organism evidence="2">
    <name type="scientific">Jonesiaceae bacterium BS-20</name>
    <dbReference type="NCBI Taxonomy" id="3120821"/>
    <lineage>
        <taxon>Bacteria</taxon>
        <taxon>Bacillati</taxon>
        <taxon>Actinomycetota</taxon>
        <taxon>Actinomycetes</taxon>
        <taxon>Micrococcales</taxon>
        <taxon>Jonesiaceae</taxon>
    </lineage>
</organism>
<keyword evidence="1" id="KW-0812">Transmembrane</keyword>
<feature type="transmembrane region" description="Helical" evidence="1">
    <location>
        <begin position="79"/>
        <end position="99"/>
    </location>
</feature>
<dbReference type="EMBL" id="CP146203">
    <property type="protein sequence ID" value="XBH20824.1"/>
    <property type="molecule type" value="Genomic_DNA"/>
</dbReference>
<feature type="transmembrane region" description="Helical" evidence="1">
    <location>
        <begin position="28"/>
        <end position="46"/>
    </location>
</feature>